<protein>
    <submittedName>
        <fullName evidence="1">Alpha/beta hydrolase family protein</fullName>
    </submittedName>
</protein>
<organism evidence="1 2">
    <name type="scientific">Angustibacter luteus</name>
    <dbReference type="NCBI Taxonomy" id="658456"/>
    <lineage>
        <taxon>Bacteria</taxon>
        <taxon>Bacillati</taxon>
        <taxon>Actinomycetota</taxon>
        <taxon>Actinomycetes</taxon>
        <taxon>Kineosporiales</taxon>
        <taxon>Kineosporiaceae</taxon>
    </lineage>
</organism>
<dbReference type="Proteomes" id="UP001596189">
    <property type="component" value="Unassembled WGS sequence"/>
</dbReference>
<keyword evidence="1" id="KW-0378">Hydrolase</keyword>
<dbReference type="Gene3D" id="3.40.50.1820">
    <property type="entry name" value="alpha/beta hydrolase"/>
    <property type="match status" value="1"/>
</dbReference>
<dbReference type="GO" id="GO:0016787">
    <property type="term" value="F:hydrolase activity"/>
    <property type="evidence" value="ECO:0007669"/>
    <property type="project" value="UniProtKB-KW"/>
</dbReference>
<dbReference type="SUPFAM" id="SSF53474">
    <property type="entry name" value="alpha/beta-Hydrolases"/>
    <property type="match status" value="1"/>
</dbReference>
<dbReference type="InterPro" id="IPR029058">
    <property type="entry name" value="AB_hydrolase_fold"/>
</dbReference>
<dbReference type="PANTHER" id="PTHR48098:SF1">
    <property type="entry name" value="DIACYLGLYCEROL ACYLTRANSFERASE_MYCOLYLTRANSFERASE AG85A"/>
    <property type="match status" value="1"/>
</dbReference>
<comment type="caution">
    <text evidence="1">The sequence shown here is derived from an EMBL/GenBank/DDBJ whole genome shotgun (WGS) entry which is preliminary data.</text>
</comment>
<evidence type="ECO:0000313" key="2">
    <source>
        <dbReference type="Proteomes" id="UP001596189"/>
    </source>
</evidence>
<evidence type="ECO:0000313" key="1">
    <source>
        <dbReference type="EMBL" id="MFC6006241.1"/>
    </source>
</evidence>
<dbReference type="PANTHER" id="PTHR48098">
    <property type="entry name" value="ENTEROCHELIN ESTERASE-RELATED"/>
    <property type="match status" value="1"/>
</dbReference>
<dbReference type="EMBL" id="JBHSRD010000002">
    <property type="protein sequence ID" value="MFC6006241.1"/>
    <property type="molecule type" value="Genomic_DNA"/>
</dbReference>
<dbReference type="Pfam" id="PF00756">
    <property type="entry name" value="Esterase"/>
    <property type="match status" value="1"/>
</dbReference>
<dbReference type="RefSeq" id="WP_345717094.1">
    <property type="nucleotide sequence ID" value="NZ_BAABFP010000005.1"/>
</dbReference>
<proteinExistence type="predicted"/>
<gene>
    <name evidence="1" type="ORF">ACFQDO_03775</name>
</gene>
<accession>A0ABW1JAD7</accession>
<dbReference type="InterPro" id="IPR000801">
    <property type="entry name" value="Esterase-like"/>
</dbReference>
<reference evidence="2" key="1">
    <citation type="journal article" date="2019" name="Int. J. Syst. Evol. Microbiol.">
        <title>The Global Catalogue of Microorganisms (GCM) 10K type strain sequencing project: providing services to taxonomists for standard genome sequencing and annotation.</title>
        <authorList>
            <consortium name="The Broad Institute Genomics Platform"/>
            <consortium name="The Broad Institute Genome Sequencing Center for Infectious Disease"/>
            <person name="Wu L."/>
            <person name="Ma J."/>
        </authorList>
    </citation>
    <scope>NUCLEOTIDE SEQUENCE [LARGE SCALE GENOMIC DNA]</scope>
    <source>
        <strain evidence="2">KACC 14249</strain>
    </source>
</reference>
<sequence>MALIQCSFSSDVLEVGTSMSVVLPQNAASQIGVDAADSQGGPFPVLYLLHGLSDDATAWTRYTSIERYATAHGIAVVMPQVQRSFYQDQAHGGRYWTFLTEELPEVVQAFFRVSDRREDTFVAGLSMGGYGAMRWALTAPERFAAAASLSGALDLAAWVGGGGMHADINDAVFAGADVTGTDADLLTRLNGLDDDARAALPRLYVTCGTEDRLLPDNERFLDAARRAGVDVTADLRPGEHEWGYWDTVIQDVLTWLRPAPVSAS</sequence>
<name>A0ABW1JAD7_9ACTN</name>
<keyword evidence="2" id="KW-1185">Reference proteome</keyword>
<dbReference type="InterPro" id="IPR050583">
    <property type="entry name" value="Mycobacterial_A85_antigen"/>
</dbReference>